<dbReference type="SUPFAM" id="SSF50692">
    <property type="entry name" value="ADC-like"/>
    <property type="match status" value="1"/>
</dbReference>
<evidence type="ECO:0000259" key="12">
    <source>
        <dbReference type="Pfam" id="PF01568"/>
    </source>
</evidence>
<evidence type="ECO:0000256" key="6">
    <source>
        <dbReference type="ARBA" id="ARBA00022723"/>
    </source>
</evidence>
<comment type="caution">
    <text evidence="13">The sequence shown here is derived from an EMBL/GenBank/DDBJ whole genome shotgun (WGS) entry which is preliminary data.</text>
</comment>
<keyword evidence="14" id="KW-1185">Reference proteome</keyword>
<dbReference type="InterPro" id="IPR006656">
    <property type="entry name" value="Mopterin_OxRdtase"/>
</dbReference>
<sequence length="826" mass="89364">MSHGARLAGARTPARAAGFLTLDGRLSGTRRRPPDYDGPVTDGEAAMAEQPAEPAVPTGPASGAPSGEVPKSSGPGKSSVGIHSIAETARYSLTEMGPGRSLRTLLALNQETGFDCPSCAWADPAPEHRKRAEFCETGAKAVAWEATRKRVGAEFFAAHSIAELRERDGHWLESQGRLTEPMYLAPDATHYAPVSWERALALTAARLRAMADPNRAVFYTSGRTSNEAAFLYQLLARRLGTNNLPDCSNMCHESSGAALAETIGIGKGVVTLSDITDHADLIILVGQNPGTCHPRMLTALEQAKRRGARIIAANPLPEAGFGRFHNPQTVRGLAGPGTRLADRYLPVRINGDLALFAGLNRVLVDREGSRPGSTLDHDFIDRYCEGFEAAATGWRALDWRRLETMSGLSRHRIEDCAADVLNADSIVVCWAMGITQHHNAVATIREIVNFLLLRGNIGRPGAGPAPIRGHSNVQGDRTMGIWEKMPDAFLDRLRDEFGFDPPRAHGLDTVDSIRAMRDGRIDVFFALGGNFVSATPDTAVTEAAMANCGLTVHVSTKPNRSHLCHGTEALILPCLGRTERDRQASGEQFVTVEDTMAMVHASRGRLLPGSPHLRSEVAIIADLGHELFGDELGWRAMRDDYAVIRRHIEHVVPGFHAFEQRAGQPGGFMLPRGPHDSRTFNTPTGRARFTVNPPTSVEVPPGHLLLTTVRSHDQFNTTVYGLDDRYRGIKGGRRVVLLNEDDLRDLGLHDGDLVDLVSVYPDGERRASGFRAVRYPAPRGCAAAYYPEVNVLVPLDSTAEISNTPATKSIVIRVEPAGGGPAPGRT</sequence>
<keyword evidence="7" id="KW-0560">Oxidoreductase</keyword>
<dbReference type="Pfam" id="PF01568">
    <property type="entry name" value="Molydop_binding"/>
    <property type="match status" value="1"/>
</dbReference>
<evidence type="ECO:0000259" key="11">
    <source>
        <dbReference type="Pfam" id="PF00384"/>
    </source>
</evidence>
<keyword evidence="6" id="KW-0479">Metal-binding</keyword>
<evidence type="ECO:0000313" key="13">
    <source>
        <dbReference type="EMBL" id="GAA2250322.1"/>
    </source>
</evidence>
<protein>
    <submittedName>
        <fullName evidence="13">FdhF/YdeP family oxidoreductase</fullName>
    </submittedName>
</protein>
<organism evidence="13 14">
    <name type="scientific">Kitasatospora cystarginea</name>
    <dbReference type="NCBI Taxonomy" id="58350"/>
    <lineage>
        <taxon>Bacteria</taxon>
        <taxon>Bacillati</taxon>
        <taxon>Actinomycetota</taxon>
        <taxon>Actinomycetes</taxon>
        <taxon>Kitasatosporales</taxon>
        <taxon>Streptomycetaceae</taxon>
        <taxon>Kitasatospora</taxon>
    </lineage>
</organism>
<dbReference type="EMBL" id="BAAATR010000015">
    <property type="protein sequence ID" value="GAA2250322.1"/>
    <property type="molecule type" value="Genomic_DNA"/>
</dbReference>
<evidence type="ECO:0000256" key="2">
    <source>
        <dbReference type="ARBA" id="ARBA00001966"/>
    </source>
</evidence>
<dbReference type="InterPro" id="IPR009010">
    <property type="entry name" value="Asp_de-COase-like_dom_sf"/>
</dbReference>
<evidence type="ECO:0000256" key="4">
    <source>
        <dbReference type="ARBA" id="ARBA00022485"/>
    </source>
</evidence>
<keyword evidence="5" id="KW-0500">Molybdenum</keyword>
<evidence type="ECO:0000256" key="8">
    <source>
        <dbReference type="ARBA" id="ARBA00023004"/>
    </source>
</evidence>
<evidence type="ECO:0000256" key="1">
    <source>
        <dbReference type="ARBA" id="ARBA00001942"/>
    </source>
</evidence>
<accession>A0ABP5R3E0</accession>
<feature type="compositionally biased region" description="Low complexity" evidence="10">
    <location>
        <begin position="44"/>
        <end position="56"/>
    </location>
</feature>
<dbReference type="Pfam" id="PF00384">
    <property type="entry name" value="Molybdopterin"/>
    <property type="match status" value="1"/>
</dbReference>
<comment type="cofactor">
    <cofactor evidence="1">
        <name>Mo-bis(molybdopterin guanine dinucleotide)</name>
        <dbReference type="ChEBI" id="CHEBI:60539"/>
    </cofactor>
</comment>
<comment type="similarity">
    <text evidence="3">Belongs to the prokaryotic molybdopterin-containing oxidoreductase family.</text>
</comment>
<dbReference type="Gene3D" id="3.40.228.10">
    <property type="entry name" value="Dimethylsulfoxide Reductase, domain 2"/>
    <property type="match status" value="1"/>
</dbReference>
<gene>
    <name evidence="13" type="ORF">GCM10010430_36380</name>
</gene>
<name>A0ABP5R3E0_9ACTN</name>
<dbReference type="PIRSF" id="PIRSF000144">
    <property type="entry name" value="CbbBc"/>
    <property type="match status" value="1"/>
</dbReference>
<dbReference type="InterPro" id="IPR041953">
    <property type="entry name" value="YdeP_MopB"/>
</dbReference>
<dbReference type="InterPro" id="IPR037951">
    <property type="entry name" value="MopB_CT_YdeP"/>
</dbReference>
<evidence type="ECO:0000313" key="14">
    <source>
        <dbReference type="Proteomes" id="UP001500305"/>
    </source>
</evidence>
<reference evidence="14" key="1">
    <citation type="journal article" date="2019" name="Int. J. Syst. Evol. Microbiol.">
        <title>The Global Catalogue of Microorganisms (GCM) 10K type strain sequencing project: providing services to taxonomists for standard genome sequencing and annotation.</title>
        <authorList>
            <consortium name="The Broad Institute Genomics Platform"/>
            <consortium name="The Broad Institute Genome Sequencing Center for Infectious Disease"/>
            <person name="Wu L."/>
            <person name="Ma J."/>
        </authorList>
    </citation>
    <scope>NUCLEOTIDE SEQUENCE [LARGE SCALE GENOMIC DNA]</scope>
    <source>
        <strain evidence="14">JCM 7356</strain>
    </source>
</reference>
<dbReference type="PANTHER" id="PTHR43105">
    <property type="entry name" value="RESPIRATORY NITRATE REDUCTASE"/>
    <property type="match status" value="1"/>
</dbReference>
<evidence type="ECO:0000256" key="5">
    <source>
        <dbReference type="ARBA" id="ARBA00022505"/>
    </source>
</evidence>
<evidence type="ECO:0000256" key="3">
    <source>
        <dbReference type="ARBA" id="ARBA00010312"/>
    </source>
</evidence>
<dbReference type="NCBIfam" id="TIGR01701">
    <property type="entry name" value="Fdhalpha-like"/>
    <property type="match status" value="1"/>
</dbReference>
<keyword evidence="8" id="KW-0408">Iron</keyword>
<comment type="cofactor">
    <cofactor evidence="2">
        <name>[4Fe-4S] cluster</name>
        <dbReference type="ChEBI" id="CHEBI:49883"/>
    </cofactor>
</comment>
<feature type="compositionally biased region" description="Low complexity" evidence="10">
    <location>
        <begin position="65"/>
        <end position="81"/>
    </location>
</feature>
<feature type="domain" description="Molybdopterin dinucleotide-binding" evidence="12">
    <location>
        <begin position="704"/>
        <end position="809"/>
    </location>
</feature>
<dbReference type="InterPro" id="IPR050123">
    <property type="entry name" value="Prok_molybdopt-oxidoreductase"/>
</dbReference>
<dbReference type="CDD" id="cd02767">
    <property type="entry name" value="MopB_ydeP"/>
    <property type="match status" value="1"/>
</dbReference>
<dbReference type="SUPFAM" id="SSF53706">
    <property type="entry name" value="Formate dehydrogenase/DMSO reductase, domains 1-3"/>
    <property type="match status" value="1"/>
</dbReference>
<evidence type="ECO:0000256" key="7">
    <source>
        <dbReference type="ARBA" id="ARBA00023002"/>
    </source>
</evidence>
<dbReference type="Gene3D" id="2.40.40.20">
    <property type="match status" value="1"/>
</dbReference>
<dbReference type="CDD" id="cd02787">
    <property type="entry name" value="MopB_CT_ydeP"/>
    <property type="match status" value="1"/>
</dbReference>
<dbReference type="InterPro" id="IPR006657">
    <property type="entry name" value="MoPterin_dinucl-bd_dom"/>
</dbReference>
<proteinExistence type="inferred from homology"/>
<evidence type="ECO:0000256" key="10">
    <source>
        <dbReference type="SAM" id="MobiDB-lite"/>
    </source>
</evidence>
<keyword evidence="4" id="KW-0004">4Fe-4S</keyword>
<feature type="domain" description="Molybdopterin oxidoreductase" evidence="11">
    <location>
        <begin position="177"/>
        <end position="552"/>
    </location>
</feature>
<dbReference type="InterPro" id="IPR010046">
    <property type="entry name" value="Mopterin_OxRdtse_a_bac"/>
</dbReference>
<dbReference type="PANTHER" id="PTHR43105:SF4">
    <property type="entry name" value="PROTEIN YDEP"/>
    <property type="match status" value="1"/>
</dbReference>
<dbReference type="Gene3D" id="3.40.50.740">
    <property type="match status" value="1"/>
</dbReference>
<dbReference type="Proteomes" id="UP001500305">
    <property type="component" value="Unassembled WGS sequence"/>
</dbReference>
<keyword evidence="9" id="KW-0411">Iron-sulfur</keyword>
<feature type="region of interest" description="Disordered" evidence="10">
    <location>
        <begin position="1"/>
        <end position="81"/>
    </location>
</feature>
<evidence type="ECO:0000256" key="9">
    <source>
        <dbReference type="ARBA" id="ARBA00023014"/>
    </source>
</evidence>